<sequence>MADTRLKQLEETQTGIVREMSEHYSAFDGQNTVMQEVLSQIGGDWFTTEGFDD</sequence>
<evidence type="ECO:0000313" key="1">
    <source>
        <dbReference type="EMBL" id="KEH17215.1"/>
    </source>
</evidence>
<dbReference type="Proteomes" id="UP000002051">
    <property type="component" value="Unassembled WGS sequence"/>
</dbReference>
<dbReference type="PaxDb" id="3880-AES82847"/>
<accession>G7ZUF9</accession>
<proteinExistence type="predicted"/>
<name>G7ZUF9_MEDTR</name>
<dbReference type="AlphaFoldDB" id="G7ZUF9"/>
<reference evidence="1 3" key="2">
    <citation type="journal article" date="2014" name="BMC Genomics">
        <title>An improved genome release (version Mt4.0) for the model legume Medicago truncatula.</title>
        <authorList>
            <person name="Tang H."/>
            <person name="Krishnakumar V."/>
            <person name="Bidwell S."/>
            <person name="Rosen B."/>
            <person name="Chan A."/>
            <person name="Zhou S."/>
            <person name="Gentzbittel L."/>
            <person name="Childs K.L."/>
            <person name="Yandell M."/>
            <person name="Gundlach H."/>
            <person name="Mayer K.F."/>
            <person name="Schwartz D.C."/>
            <person name="Town C.D."/>
        </authorList>
    </citation>
    <scope>GENOME REANNOTATION</scope>
    <source>
        <strain evidence="1">A17</strain>
        <strain evidence="2 3">cv. Jemalong A17</strain>
    </source>
</reference>
<reference evidence="2" key="3">
    <citation type="submission" date="2015-06" db="UniProtKB">
        <authorList>
            <consortium name="EnsemblPlants"/>
        </authorList>
    </citation>
    <scope>IDENTIFICATION</scope>
    <source>
        <strain evidence="2">cv. Jemalong A17</strain>
    </source>
</reference>
<organism evidence="2">
    <name type="scientific">Medicago truncatula</name>
    <name type="common">Barrel medic</name>
    <name type="synonym">Medicago tribuloides</name>
    <dbReference type="NCBI Taxonomy" id="3880"/>
    <lineage>
        <taxon>Eukaryota</taxon>
        <taxon>Viridiplantae</taxon>
        <taxon>Streptophyta</taxon>
        <taxon>Embryophyta</taxon>
        <taxon>Tracheophyta</taxon>
        <taxon>Spermatophyta</taxon>
        <taxon>Magnoliopsida</taxon>
        <taxon>eudicotyledons</taxon>
        <taxon>Gunneridae</taxon>
        <taxon>Pentapetalae</taxon>
        <taxon>rosids</taxon>
        <taxon>fabids</taxon>
        <taxon>Fabales</taxon>
        <taxon>Fabaceae</taxon>
        <taxon>Papilionoideae</taxon>
        <taxon>50 kb inversion clade</taxon>
        <taxon>NPAAA clade</taxon>
        <taxon>Hologalegina</taxon>
        <taxon>IRL clade</taxon>
        <taxon>Trifolieae</taxon>
        <taxon>Medicago</taxon>
    </lineage>
</organism>
<dbReference type="HOGENOM" id="CLU_3071779_0_0_1"/>
<dbReference type="EnsemblPlants" id="KEH17215">
    <property type="protein sequence ID" value="KEH17215"/>
    <property type="gene ID" value="MTR_0030s0030"/>
</dbReference>
<reference evidence="1 3" key="1">
    <citation type="journal article" date="2011" name="Nature">
        <title>The Medicago genome provides insight into the evolution of rhizobial symbioses.</title>
        <authorList>
            <person name="Young N.D."/>
            <person name="Debelle F."/>
            <person name="Oldroyd G.E."/>
            <person name="Geurts R."/>
            <person name="Cannon S.B."/>
            <person name="Udvardi M.K."/>
            <person name="Benedito V.A."/>
            <person name="Mayer K.F."/>
            <person name="Gouzy J."/>
            <person name="Schoof H."/>
            <person name="Van de Peer Y."/>
            <person name="Proost S."/>
            <person name="Cook D.R."/>
            <person name="Meyers B.C."/>
            <person name="Spannagl M."/>
            <person name="Cheung F."/>
            <person name="De Mita S."/>
            <person name="Krishnakumar V."/>
            <person name="Gundlach H."/>
            <person name="Zhou S."/>
            <person name="Mudge J."/>
            <person name="Bharti A.K."/>
            <person name="Murray J.D."/>
            <person name="Naoumkina M.A."/>
            <person name="Rosen B."/>
            <person name="Silverstein K.A."/>
            <person name="Tang H."/>
            <person name="Rombauts S."/>
            <person name="Zhao P.X."/>
            <person name="Zhou P."/>
            <person name="Barbe V."/>
            <person name="Bardou P."/>
            <person name="Bechner M."/>
            <person name="Bellec A."/>
            <person name="Berger A."/>
            <person name="Berges H."/>
            <person name="Bidwell S."/>
            <person name="Bisseling T."/>
            <person name="Choisne N."/>
            <person name="Couloux A."/>
            <person name="Denny R."/>
            <person name="Deshpande S."/>
            <person name="Dai X."/>
            <person name="Doyle J.J."/>
            <person name="Dudez A.M."/>
            <person name="Farmer A.D."/>
            <person name="Fouteau S."/>
            <person name="Franken C."/>
            <person name="Gibelin C."/>
            <person name="Gish J."/>
            <person name="Goldstein S."/>
            <person name="Gonzalez A.J."/>
            <person name="Green P.J."/>
            <person name="Hallab A."/>
            <person name="Hartog M."/>
            <person name="Hua A."/>
            <person name="Humphray S.J."/>
            <person name="Jeong D.H."/>
            <person name="Jing Y."/>
            <person name="Jocker A."/>
            <person name="Kenton S.M."/>
            <person name="Kim D.J."/>
            <person name="Klee K."/>
            <person name="Lai H."/>
            <person name="Lang C."/>
            <person name="Lin S."/>
            <person name="Macmil S.L."/>
            <person name="Magdelenat G."/>
            <person name="Matthews L."/>
            <person name="McCorrison J."/>
            <person name="Monaghan E.L."/>
            <person name="Mun J.H."/>
            <person name="Najar F.Z."/>
            <person name="Nicholson C."/>
            <person name="Noirot C."/>
            <person name="O'Bleness M."/>
            <person name="Paule C.R."/>
            <person name="Poulain J."/>
            <person name="Prion F."/>
            <person name="Qin B."/>
            <person name="Qu C."/>
            <person name="Retzel E.F."/>
            <person name="Riddle C."/>
            <person name="Sallet E."/>
            <person name="Samain S."/>
            <person name="Samson N."/>
            <person name="Sanders I."/>
            <person name="Saurat O."/>
            <person name="Scarpelli C."/>
            <person name="Schiex T."/>
            <person name="Segurens B."/>
            <person name="Severin A.J."/>
            <person name="Sherrier D.J."/>
            <person name="Shi R."/>
            <person name="Sims S."/>
            <person name="Singer S.R."/>
            <person name="Sinharoy S."/>
            <person name="Sterck L."/>
            <person name="Viollet A."/>
            <person name="Wang B.B."/>
            <person name="Wang K."/>
            <person name="Wang M."/>
            <person name="Wang X."/>
            <person name="Warfsmann J."/>
            <person name="Weissenbach J."/>
            <person name="White D.D."/>
            <person name="White J.D."/>
            <person name="Wiley G.B."/>
            <person name="Wincker P."/>
            <person name="Xing Y."/>
            <person name="Yang L."/>
            <person name="Yao Z."/>
            <person name="Ying F."/>
            <person name="Zhai J."/>
            <person name="Zhou L."/>
            <person name="Zuber A."/>
            <person name="Denarie J."/>
            <person name="Dixon R.A."/>
            <person name="May G.D."/>
            <person name="Schwartz D.C."/>
            <person name="Rogers J."/>
            <person name="Quetier F."/>
            <person name="Town C.D."/>
            <person name="Roe B.A."/>
        </authorList>
    </citation>
    <scope>NUCLEOTIDE SEQUENCE [LARGE SCALE GENOMIC DNA]</scope>
    <source>
        <strain evidence="1">A17</strain>
        <strain evidence="2 3">cv. Jemalong A17</strain>
    </source>
</reference>
<dbReference type="EMBL" id="KL402755">
    <property type="protein sequence ID" value="KEH17215.1"/>
    <property type="molecule type" value="Genomic_DNA"/>
</dbReference>
<protein>
    <submittedName>
        <fullName evidence="1 2">Uncharacterized protein</fullName>
    </submittedName>
</protein>
<evidence type="ECO:0000313" key="2">
    <source>
        <dbReference type="EnsemblPlants" id="KEH17215"/>
    </source>
</evidence>
<gene>
    <name evidence="1" type="ORF">MTR_0030s0030</name>
</gene>
<keyword evidence="3" id="KW-1185">Reference proteome</keyword>
<evidence type="ECO:0000313" key="3">
    <source>
        <dbReference type="Proteomes" id="UP000002051"/>
    </source>
</evidence>